<evidence type="ECO:0000313" key="5">
    <source>
        <dbReference type="Proteomes" id="UP001201701"/>
    </source>
</evidence>
<dbReference type="InterPro" id="IPR042099">
    <property type="entry name" value="ANL_N_sf"/>
</dbReference>
<organism evidence="4 5">
    <name type="scientific">Mesorhizobium retamae</name>
    <dbReference type="NCBI Taxonomy" id="2912854"/>
    <lineage>
        <taxon>Bacteria</taxon>
        <taxon>Pseudomonadati</taxon>
        <taxon>Pseudomonadota</taxon>
        <taxon>Alphaproteobacteria</taxon>
        <taxon>Hyphomicrobiales</taxon>
        <taxon>Phyllobacteriaceae</taxon>
        <taxon>Mesorhizobium</taxon>
    </lineage>
</organism>
<dbReference type="InterPro" id="IPR020845">
    <property type="entry name" value="AMP-binding_CS"/>
</dbReference>
<evidence type="ECO:0000259" key="3">
    <source>
        <dbReference type="Pfam" id="PF13193"/>
    </source>
</evidence>
<name>A0ABS9QC37_9HYPH</name>
<dbReference type="RefSeq" id="WP_239362540.1">
    <property type="nucleotide sequence ID" value="NZ_JAKREW010000003.1"/>
</dbReference>
<evidence type="ECO:0000259" key="2">
    <source>
        <dbReference type="Pfam" id="PF00501"/>
    </source>
</evidence>
<dbReference type="InterPro" id="IPR045851">
    <property type="entry name" value="AMP-bd_C_sf"/>
</dbReference>
<keyword evidence="5" id="KW-1185">Reference proteome</keyword>
<dbReference type="Pfam" id="PF13193">
    <property type="entry name" value="AMP-binding_C"/>
    <property type="match status" value="1"/>
</dbReference>
<dbReference type="NCBIfam" id="NF005702">
    <property type="entry name" value="PRK07514.1"/>
    <property type="match status" value="1"/>
</dbReference>
<accession>A0ABS9QC37</accession>
<dbReference type="InterPro" id="IPR025110">
    <property type="entry name" value="AMP-bd_C"/>
</dbReference>
<reference evidence="4 5" key="1">
    <citation type="submission" date="2022-02" db="EMBL/GenBank/DDBJ databases">
        <title>Draft genome sequence of Mezorhizobium retamae strain IRAMC:0171 isolated from Retama raetam nodules.</title>
        <authorList>
            <person name="Bengaied R."/>
            <person name="Sbissi I."/>
            <person name="Huber K."/>
            <person name="Ghodbane F."/>
            <person name="Nouioui I."/>
            <person name="Tarhouni M."/>
            <person name="Gtari M."/>
        </authorList>
    </citation>
    <scope>NUCLEOTIDE SEQUENCE [LARGE SCALE GENOMIC DNA]</scope>
    <source>
        <strain evidence="4 5">IRAMC:0171</strain>
    </source>
</reference>
<evidence type="ECO:0000256" key="1">
    <source>
        <dbReference type="ARBA" id="ARBA00006432"/>
    </source>
</evidence>
<proteinExistence type="inferred from homology"/>
<evidence type="ECO:0000313" key="4">
    <source>
        <dbReference type="EMBL" id="MCG7504381.1"/>
    </source>
</evidence>
<dbReference type="Proteomes" id="UP001201701">
    <property type="component" value="Unassembled WGS sequence"/>
</dbReference>
<feature type="domain" description="AMP-binding enzyme C-terminal" evidence="3">
    <location>
        <begin position="413"/>
        <end position="488"/>
    </location>
</feature>
<dbReference type="PROSITE" id="PS00455">
    <property type="entry name" value="AMP_BINDING"/>
    <property type="match status" value="1"/>
</dbReference>
<comment type="caution">
    <text evidence="4">The sequence shown here is derived from an EMBL/GenBank/DDBJ whole genome shotgun (WGS) entry which is preliminary data.</text>
</comment>
<feature type="domain" description="AMP-dependent synthetase/ligase" evidence="2">
    <location>
        <begin position="22"/>
        <end position="362"/>
    </location>
</feature>
<dbReference type="SUPFAM" id="SSF56801">
    <property type="entry name" value="Acetyl-CoA synthetase-like"/>
    <property type="match status" value="1"/>
</dbReference>
<dbReference type="Pfam" id="PF00501">
    <property type="entry name" value="AMP-binding"/>
    <property type="match status" value="1"/>
</dbReference>
<comment type="similarity">
    <text evidence="1">Belongs to the ATP-dependent AMP-binding enzyme family.</text>
</comment>
<dbReference type="Gene3D" id="3.30.300.30">
    <property type="match status" value="1"/>
</dbReference>
<dbReference type="Gene3D" id="3.40.50.12780">
    <property type="entry name" value="N-terminal domain of ligase-like"/>
    <property type="match status" value="1"/>
</dbReference>
<dbReference type="PANTHER" id="PTHR43201">
    <property type="entry name" value="ACYL-COA SYNTHETASE"/>
    <property type="match status" value="1"/>
</dbReference>
<dbReference type="PANTHER" id="PTHR43201:SF8">
    <property type="entry name" value="ACYL-COA SYNTHETASE FAMILY MEMBER 3"/>
    <property type="match status" value="1"/>
</dbReference>
<dbReference type="InterPro" id="IPR000873">
    <property type="entry name" value="AMP-dep_synth/lig_dom"/>
</dbReference>
<dbReference type="EMBL" id="JAKREW010000003">
    <property type="protein sequence ID" value="MCG7504381.1"/>
    <property type="molecule type" value="Genomic_DNA"/>
</dbReference>
<sequence>MTNTLYDALFRPHEANDGAFLALRDGSSISYAAFLKLSARIAHAMVGAGIQPGDRVALQAKKSPEALAVYAAAVRMGAVFLPLNTAYTAAEVDYFVSDADAKLLICDGADATALQPVADKAGAVLLTLNGDGSGTLAERAAGQTESYEPIERGPHDLAAFLYTSGTTGRSKGAMLTHDNLLSNAEALVGAWRFTKDDVLIHALPIFHTHGLFVATNVILLAGASMIFLPGLDIDDLVANMPRATTMMGVPTFYTRLLADTRLTQDLVRHMRLFVSGSAPLLAETHRDFEARTGMRILERYGMTETNMNTSNPYDGERRAGTVGQPLAGVSVRIAEPDTGKPVAAGEIGVIEVKGRNVFKGYWNLPEKTAQEFRPDGYFITGDLATQDADGYVTIVGRAKDLIIAGGYNIYPKEIELVLDGMPGVAESAVIGVPHPDLGEGVVGVVTASRGAVLDETNLLAGLTSHLARFKQPRRIFVVDELPRNTMGKVQKNLLRVQFAETFTAKGRDAAL</sequence>
<dbReference type="CDD" id="cd05941">
    <property type="entry name" value="MCS"/>
    <property type="match status" value="1"/>
</dbReference>
<gene>
    <name evidence="4" type="ORF">L4923_05035</name>
</gene>
<protein>
    <submittedName>
        <fullName evidence="4">Malonyl-CoA synthase</fullName>
    </submittedName>
</protein>